<dbReference type="Proteomes" id="UP000199482">
    <property type="component" value="Chromosome I"/>
</dbReference>
<dbReference type="STRING" id="589382.SAMN04489721_1447"/>
<dbReference type="AlphaFoldDB" id="A0A1H1STT1"/>
<evidence type="ECO:0000313" key="3">
    <source>
        <dbReference type="Proteomes" id="UP000199482"/>
    </source>
</evidence>
<dbReference type="EMBL" id="SODL02000008">
    <property type="protein sequence ID" value="MCP2369298.1"/>
    <property type="molecule type" value="Genomic_DNA"/>
</dbReference>
<gene>
    <name evidence="1" type="ORF">BCL57_003484</name>
    <name evidence="2" type="ORF">SAMN04489721_1447</name>
</gene>
<reference evidence="1" key="3">
    <citation type="submission" date="2022-06" db="EMBL/GenBank/DDBJ databases">
        <title>Genomic Encyclopedia of Type Strains, Phase III (KMG-III): the genomes of soil and plant-associated and newly described type strains.</title>
        <authorList>
            <person name="Whitman W."/>
        </authorList>
    </citation>
    <scope>NUCLEOTIDE SEQUENCE</scope>
    <source>
        <strain evidence="1">CPCC 202695</strain>
    </source>
</reference>
<reference evidence="2" key="2">
    <citation type="submission" date="2016-10" db="EMBL/GenBank/DDBJ databases">
        <authorList>
            <person name="de Groot N.N."/>
        </authorList>
    </citation>
    <scope>NUCLEOTIDE SEQUENCE [LARGE SCALE GENOMIC DNA]</scope>
    <source>
        <strain evidence="2">CPCC 202695</strain>
    </source>
</reference>
<evidence type="ECO:0000313" key="2">
    <source>
        <dbReference type="EMBL" id="SDS51331.1"/>
    </source>
</evidence>
<keyword evidence="4" id="KW-1185">Reference proteome</keyword>
<protein>
    <recommendedName>
        <fullName evidence="5">SatD family (SatD)</fullName>
    </recommendedName>
</protein>
<dbReference type="EMBL" id="LT629755">
    <property type="protein sequence ID" value="SDS51331.1"/>
    <property type="molecule type" value="Genomic_DNA"/>
</dbReference>
<dbReference type="RefSeq" id="WP_092670506.1">
    <property type="nucleotide sequence ID" value="NZ_BMDN01000008.1"/>
</dbReference>
<accession>A0A1H1STT1</accession>
<sequence>MFVITADQVGSRTDIDRSAAMQAELQRRFGDRLRLPVDQTAGDELQALTEHADVALDLVLALGRDGHWSTGLGVGEVRTPLPDAVRKAAGGAFIAAREAVDAAKRAEGRFALRAAIDPATATDASAPALGPAELEPLVRLLLLVRDRRSPQGWEAIDLVREVGSQKRAAETLGISDAAVSQRLKAAVWSIDDDARPGLVRLLADLDLAADPAAARRARTGLTGGDGGDR</sequence>
<evidence type="ECO:0000313" key="1">
    <source>
        <dbReference type="EMBL" id="MCP2369298.1"/>
    </source>
</evidence>
<dbReference type="OrthoDB" id="5184241at2"/>
<organism evidence="2 3">
    <name type="scientific">Agromyces flavus</name>
    <dbReference type="NCBI Taxonomy" id="589382"/>
    <lineage>
        <taxon>Bacteria</taxon>
        <taxon>Bacillati</taxon>
        <taxon>Actinomycetota</taxon>
        <taxon>Actinomycetes</taxon>
        <taxon>Micrococcales</taxon>
        <taxon>Microbacteriaceae</taxon>
        <taxon>Agromyces</taxon>
    </lineage>
</organism>
<evidence type="ECO:0008006" key="5">
    <source>
        <dbReference type="Google" id="ProtNLM"/>
    </source>
</evidence>
<evidence type="ECO:0000313" key="4">
    <source>
        <dbReference type="Proteomes" id="UP000893823"/>
    </source>
</evidence>
<name>A0A1H1STT1_9MICO</name>
<dbReference type="Proteomes" id="UP000893823">
    <property type="component" value="Unassembled WGS sequence"/>
</dbReference>
<proteinExistence type="predicted"/>
<reference evidence="3" key="1">
    <citation type="submission" date="2016-10" db="EMBL/GenBank/DDBJ databases">
        <authorList>
            <person name="Varghese N."/>
            <person name="Submissions S."/>
        </authorList>
    </citation>
    <scope>NUCLEOTIDE SEQUENCE [LARGE SCALE GENOMIC DNA]</scope>
    <source>
        <strain evidence="3">CPCC 202695</strain>
    </source>
</reference>